<proteinExistence type="predicted"/>
<feature type="region of interest" description="Disordered" evidence="1">
    <location>
        <begin position="198"/>
        <end position="243"/>
    </location>
</feature>
<feature type="region of interest" description="Disordered" evidence="1">
    <location>
        <begin position="441"/>
        <end position="477"/>
    </location>
</feature>
<dbReference type="EMBL" id="KV419432">
    <property type="protein sequence ID" value="KZS88859.1"/>
    <property type="molecule type" value="Genomic_DNA"/>
</dbReference>
<evidence type="ECO:0000313" key="3">
    <source>
        <dbReference type="Proteomes" id="UP000076722"/>
    </source>
</evidence>
<accession>A0A164PLU9</accession>
<feature type="compositionally biased region" description="Basic and acidic residues" evidence="1">
    <location>
        <begin position="441"/>
        <end position="453"/>
    </location>
</feature>
<protein>
    <submittedName>
        <fullName evidence="2">Uncharacterized protein</fullName>
    </submittedName>
</protein>
<sequence length="494" mass="55885">MPPRKGIQVVVHNPFWNDEPQRKPWPPQSSEDWECLVSWLECVFGSGNVIRISYTAKYDNIVLEVNRSIDVGRMLGCHRWSDFMVWFRKGESDQASLMFKFDAKYNTGKLGYSDYYPSTTPRTHPRVKHPYPLPTYALPPVSRSRDEIPISLPMRDLSNAVPEVKSEIADGPVVARTHTNSTNAQTGAKVMIKAEPSDVKMKEASSLEPRSGPTSSPKVKMETSESNVVVESESETKPLIPKAENDAPEQPIVFLIIQNPIGFNVDDYSDLSGVVAWLEHPELFGPNSVNAIWARLFDIRLIVSVACIPSMQFRVIGTHTWRDCVAQCPPGREDERTDVALLAKRLRDPQALQSEGWLWFEPRRPSSRVLQLVQPYPDSHKDSALSKDPDLGTTFVETFERVEAYVGQVYIKEEIPRDKLSNETEEKPQIATRLDKPLVRTREESSANERDELGMFSGSVPTLSSHADRSRPIPSNEAYQTRTRELILVPLVLF</sequence>
<organism evidence="2 3">
    <name type="scientific">Sistotremastrum niveocremeum HHB9708</name>
    <dbReference type="NCBI Taxonomy" id="1314777"/>
    <lineage>
        <taxon>Eukaryota</taxon>
        <taxon>Fungi</taxon>
        <taxon>Dikarya</taxon>
        <taxon>Basidiomycota</taxon>
        <taxon>Agaricomycotina</taxon>
        <taxon>Agaricomycetes</taxon>
        <taxon>Sistotremastrales</taxon>
        <taxon>Sistotremastraceae</taxon>
        <taxon>Sertulicium</taxon>
        <taxon>Sertulicium niveocremeum</taxon>
    </lineage>
</organism>
<dbReference type="Proteomes" id="UP000076722">
    <property type="component" value="Unassembled WGS sequence"/>
</dbReference>
<evidence type="ECO:0000256" key="1">
    <source>
        <dbReference type="SAM" id="MobiDB-lite"/>
    </source>
</evidence>
<keyword evidence="3" id="KW-1185">Reference proteome</keyword>
<dbReference type="AlphaFoldDB" id="A0A164PLU9"/>
<reference evidence="2 3" key="1">
    <citation type="journal article" date="2016" name="Mol. Biol. Evol.">
        <title>Comparative Genomics of Early-Diverging Mushroom-Forming Fungi Provides Insights into the Origins of Lignocellulose Decay Capabilities.</title>
        <authorList>
            <person name="Nagy L.G."/>
            <person name="Riley R."/>
            <person name="Tritt A."/>
            <person name="Adam C."/>
            <person name="Daum C."/>
            <person name="Floudas D."/>
            <person name="Sun H."/>
            <person name="Yadav J.S."/>
            <person name="Pangilinan J."/>
            <person name="Larsson K.H."/>
            <person name="Matsuura K."/>
            <person name="Barry K."/>
            <person name="Labutti K."/>
            <person name="Kuo R."/>
            <person name="Ohm R.A."/>
            <person name="Bhattacharya S.S."/>
            <person name="Shirouzu T."/>
            <person name="Yoshinaga Y."/>
            <person name="Martin F.M."/>
            <person name="Grigoriev I.V."/>
            <person name="Hibbett D.S."/>
        </authorList>
    </citation>
    <scope>NUCLEOTIDE SEQUENCE [LARGE SCALE GENOMIC DNA]</scope>
    <source>
        <strain evidence="2 3">HHB9708</strain>
    </source>
</reference>
<dbReference type="OrthoDB" id="2996389at2759"/>
<gene>
    <name evidence="2" type="ORF">SISNIDRAFT_459276</name>
</gene>
<evidence type="ECO:0000313" key="2">
    <source>
        <dbReference type="EMBL" id="KZS88859.1"/>
    </source>
</evidence>
<name>A0A164PLU9_9AGAM</name>